<organism evidence="2 3">
    <name type="scientific">Nephila pilipes</name>
    <name type="common">Giant wood spider</name>
    <name type="synonym">Nephila maculata</name>
    <dbReference type="NCBI Taxonomy" id="299642"/>
    <lineage>
        <taxon>Eukaryota</taxon>
        <taxon>Metazoa</taxon>
        <taxon>Ecdysozoa</taxon>
        <taxon>Arthropoda</taxon>
        <taxon>Chelicerata</taxon>
        <taxon>Arachnida</taxon>
        <taxon>Araneae</taxon>
        <taxon>Araneomorphae</taxon>
        <taxon>Entelegynae</taxon>
        <taxon>Araneoidea</taxon>
        <taxon>Nephilidae</taxon>
        <taxon>Nephila</taxon>
    </lineage>
</organism>
<proteinExistence type="predicted"/>
<reference evidence="2" key="1">
    <citation type="submission" date="2020-08" db="EMBL/GenBank/DDBJ databases">
        <title>Multicomponent nature underlies the extraordinary mechanical properties of spider dragline silk.</title>
        <authorList>
            <person name="Kono N."/>
            <person name="Nakamura H."/>
            <person name="Mori M."/>
            <person name="Yoshida Y."/>
            <person name="Ohtoshi R."/>
            <person name="Malay A.D."/>
            <person name="Moran D.A.P."/>
            <person name="Tomita M."/>
            <person name="Numata K."/>
            <person name="Arakawa K."/>
        </authorList>
    </citation>
    <scope>NUCLEOTIDE SEQUENCE</scope>
</reference>
<dbReference type="AlphaFoldDB" id="A0A8X6NAC9"/>
<accession>A0A8X6NAC9</accession>
<name>A0A8X6NAC9_NEPPI</name>
<dbReference type="Proteomes" id="UP000887013">
    <property type="component" value="Unassembled WGS sequence"/>
</dbReference>
<evidence type="ECO:0000313" key="3">
    <source>
        <dbReference type="Proteomes" id="UP000887013"/>
    </source>
</evidence>
<dbReference type="EMBL" id="BMAW01102011">
    <property type="protein sequence ID" value="GFT02239.1"/>
    <property type="molecule type" value="Genomic_DNA"/>
</dbReference>
<comment type="caution">
    <text evidence="2">The sequence shown here is derived from an EMBL/GenBank/DDBJ whole genome shotgun (WGS) entry which is preliminary data.</text>
</comment>
<keyword evidence="3" id="KW-1185">Reference proteome</keyword>
<evidence type="ECO:0000256" key="1">
    <source>
        <dbReference type="SAM" id="MobiDB-lite"/>
    </source>
</evidence>
<sequence length="102" mass="11591">MLKFKKRPPTKLIKLIELKSPLKRHKGEKSKTDVSSDLQTPVELTNKFSALEVGGKNENLEIEEFPEIQIEKVISPSNENLEEIDESTSVEKKTKKSPTNND</sequence>
<feature type="region of interest" description="Disordered" evidence="1">
    <location>
        <begin position="73"/>
        <end position="102"/>
    </location>
</feature>
<evidence type="ECO:0000313" key="2">
    <source>
        <dbReference type="EMBL" id="GFT02239.1"/>
    </source>
</evidence>
<protein>
    <submittedName>
        <fullName evidence="2">Uncharacterized protein</fullName>
    </submittedName>
</protein>
<gene>
    <name evidence="2" type="ORF">NPIL_491681</name>
</gene>